<dbReference type="OrthoDB" id="5984008at2759"/>
<dbReference type="GO" id="GO:0015276">
    <property type="term" value="F:ligand-gated monoatomic ion channel activity"/>
    <property type="evidence" value="ECO:0007669"/>
    <property type="project" value="InterPro"/>
</dbReference>
<feature type="site" description="Crucial to convey clamshell closure to channel opening" evidence="14">
    <location>
        <position position="311"/>
    </location>
</feature>
<evidence type="ECO:0000256" key="14">
    <source>
        <dbReference type="PIRSR" id="PIRSR601508-2"/>
    </source>
</evidence>
<evidence type="ECO:0000256" key="16">
    <source>
        <dbReference type="SAM" id="Phobius"/>
    </source>
</evidence>
<evidence type="ECO:0000256" key="6">
    <source>
        <dbReference type="ARBA" id="ARBA00022989"/>
    </source>
</evidence>
<dbReference type="GO" id="GO:0005886">
    <property type="term" value="C:plasma membrane"/>
    <property type="evidence" value="ECO:0007669"/>
    <property type="project" value="UniProtKB-SubCell"/>
</dbReference>
<feature type="binding site" evidence="13">
    <location>
        <position position="167"/>
    </location>
    <ligand>
        <name>L-glutamate</name>
        <dbReference type="ChEBI" id="CHEBI:29985"/>
    </ligand>
</feature>
<gene>
    <name evidence="19" type="ORF">BLA29_002290</name>
</gene>
<keyword evidence="15" id="KW-1015">Disulfide bond</keyword>
<dbReference type="Pfam" id="PF00060">
    <property type="entry name" value="Lig_chan"/>
    <property type="match status" value="1"/>
</dbReference>
<feature type="domain" description="Ionotropic glutamate receptor L-glutamate and glycine-binding" evidence="18">
    <location>
        <begin position="83"/>
        <end position="189"/>
    </location>
</feature>
<keyword evidence="12" id="KW-0407">Ion channel</keyword>
<dbReference type="InterPro" id="IPR001320">
    <property type="entry name" value="Iontro_rcpt_C"/>
</dbReference>
<keyword evidence="5 16" id="KW-0812">Transmembrane</keyword>
<dbReference type="InterPro" id="IPR052192">
    <property type="entry name" value="Insect_Ionotropic_Sensory_Rcpt"/>
</dbReference>
<evidence type="ECO:0000256" key="1">
    <source>
        <dbReference type="ARBA" id="ARBA00004651"/>
    </source>
</evidence>
<accession>A0A1Y3APL8</accession>
<keyword evidence="10" id="KW-0325">Glycoprotein</keyword>
<dbReference type="Proteomes" id="UP000194236">
    <property type="component" value="Unassembled WGS sequence"/>
</dbReference>
<protein>
    <recommendedName>
        <fullName evidence="21">Ionotropic glutamate receptor C-terminal domain-containing protein</fullName>
    </recommendedName>
</protein>
<evidence type="ECO:0000256" key="3">
    <source>
        <dbReference type="ARBA" id="ARBA00022448"/>
    </source>
</evidence>
<evidence type="ECO:0000256" key="11">
    <source>
        <dbReference type="ARBA" id="ARBA00023286"/>
    </source>
</evidence>
<dbReference type="InterPro" id="IPR001508">
    <property type="entry name" value="Iono_Glu_rcpt_met"/>
</dbReference>
<dbReference type="InterPro" id="IPR019594">
    <property type="entry name" value="Glu/Gly-bd"/>
</dbReference>
<evidence type="ECO:0000256" key="10">
    <source>
        <dbReference type="ARBA" id="ARBA00023180"/>
    </source>
</evidence>
<evidence type="ECO:0000256" key="8">
    <source>
        <dbReference type="ARBA" id="ARBA00023136"/>
    </source>
</evidence>
<evidence type="ECO:0000256" key="9">
    <source>
        <dbReference type="ARBA" id="ARBA00023170"/>
    </source>
</evidence>
<evidence type="ECO:0000256" key="4">
    <source>
        <dbReference type="ARBA" id="ARBA00022475"/>
    </source>
</evidence>
<organism evidence="19 20">
    <name type="scientific">Euroglyphus maynei</name>
    <name type="common">Mayne's house dust mite</name>
    <dbReference type="NCBI Taxonomy" id="6958"/>
    <lineage>
        <taxon>Eukaryota</taxon>
        <taxon>Metazoa</taxon>
        <taxon>Ecdysozoa</taxon>
        <taxon>Arthropoda</taxon>
        <taxon>Chelicerata</taxon>
        <taxon>Arachnida</taxon>
        <taxon>Acari</taxon>
        <taxon>Acariformes</taxon>
        <taxon>Sarcoptiformes</taxon>
        <taxon>Astigmata</taxon>
        <taxon>Psoroptidia</taxon>
        <taxon>Analgoidea</taxon>
        <taxon>Pyroglyphidae</taxon>
        <taxon>Pyroglyphinae</taxon>
        <taxon>Euroglyphus</taxon>
    </lineage>
</organism>
<dbReference type="Gene3D" id="1.10.287.70">
    <property type="match status" value="1"/>
</dbReference>
<sequence length="650" mass="75289">ISLDSRDIGQDCHSYVVESLFRHRTNDLVDEQKGIVQINDKGVTYEIHTQTHGTWNIFKGLLTEGRNGPFIPDVVDYKNRPINIGIVHQPPYLQISMVNGTQDIKGTNYEMILVIAAKMNFTPVYTVYDSLGCSSQIPTESEKSLIQKVSEGEVEIGANGYWKTTDRLKVADFTYPYDMEDVSIVVKKTDEDHRFIFLAPFAWDVRYLRSYAWICLLMIVIMIGPTLWLVHHSSRYYEYYKLNNGRGLFKLGNCVWYCYGALVNQGGDYLPLAISGRILVAFWWLFVIVIYTTYSGNLVALLTFPKIFNPIENLDDLLAQKSVIKYGVFKSRGVADLILDSPESRIQMLADNLEYFDDSETQIAFNLIKDSKLVLLAPDQEAKHLISREYKQSNYQDCRFRVAKEPFTTKPVSFIIRKGLEENFVLRLNNEMGRMAKSGLVTLWNRKYNVKGNNCLFPLVMRNSQGKEIQLSHMTDCFFLLGCGLIIGIGVLVVEMIKQKQIPMFMKRDDNNNAKCKESLMNRMSMNKICSLFQKIQNGFRYGFYEDLDRTKQPPLQLSANDPLMIKPTAVGRPAYFTYNTNYYNNNNIIRDPFTRNLNDNSSDSTSSYRKEWNKAFRRQQKLYYFQKNLDNLPRRNPMSYSRKQPAQKY</sequence>
<dbReference type="AlphaFoldDB" id="A0A1Y3APL8"/>
<evidence type="ECO:0000259" key="18">
    <source>
        <dbReference type="Pfam" id="PF10613"/>
    </source>
</evidence>
<keyword evidence="9" id="KW-0675">Receptor</keyword>
<feature type="transmembrane region" description="Helical" evidence="16">
    <location>
        <begin position="478"/>
        <end position="497"/>
    </location>
</feature>
<keyword evidence="4" id="KW-1003">Cell membrane</keyword>
<keyword evidence="11" id="KW-1071">Ligand-gated ion channel</keyword>
<dbReference type="Pfam" id="PF10613">
    <property type="entry name" value="Lig_chan-Glu_bd"/>
    <property type="match status" value="1"/>
</dbReference>
<feature type="domain" description="Ionotropic glutamate receptor C-terminal" evidence="17">
    <location>
        <begin position="212"/>
        <end position="485"/>
    </location>
</feature>
<keyword evidence="20" id="KW-1185">Reference proteome</keyword>
<evidence type="ECO:0000313" key="20">
    <source>
        <dbReference type="Proteomes" id="UP000194236"/>
    </source>
</evidence>
<comment type="subcellular location">
    <subcellularLocation>
        <location evidence="1">Cell membrane</location>
        <topology evidence="1">Multi-pass membrane protein</topology>
    </subcellularLocation>
</comment>
<evidence type="ECO:0000256" key="5">
    <source>
        <dbReference type="ARBA" id="ARBA00022692"/>
    </source>
</evidence>
<evidence type="ECO:0000259" key="17">
    <source>
        <dbReference type="Pfam" id="PF00060"/>
    </source>
</evidence>
<keyword evidence="6 16" id="KW-1133">Transmembrane helix</keyword>
<evidence type="ECO:0008006" key="21">
    <source>
        <dbReference type="Google" id="ProtNLM"/>
    </source>
</evidence>
<name>A0A1Y3APL8_EURMA</name>
<dbReference type="PANTHER" id="PTHR42643:SF24">
    <property type="entry name" value="IONOTROPIC RECEPTOR 60A"/>
    <property type="match status" value="1"/>
</dbReference>
<feature type="transmembrane region" description="Helical" evidence="16">
    <location>
        <begin position="278"/>
        <end position="304"/>
    </location>
</feature>
<dbReference type="GO" id="GO:0038023">
    <property type="term" value="F:signaling receptor activity"/>
    <property type="evidence" value="ECO:0007669"/>
    <property type="project" value="InterPro"/>
</dbReference>
<dbReference type="PRINTS" id="PR00177">
    <property type="entry name" value="NMDARECEPTOR"/>
</dbReference>
<dbReference type="GO" id="GO:0050906">
    <property type="term" value="P:detection of stimulus involved in sensory perception"/>
    <property type="evidence" value="ECO:0007669"/>
    <property type="project" value="UniProtKB-ARBA"/>
</dbReference>
<dbReference type="FunFam" id="1.10.287.70:FF:000143">
    <property type="entry name" value="Probable glutamate receptor"/>
    <property type="match status" value="1"/>
</dbReference>
<evidence type="ECO:0000256" key="12">
    <source>
        <dbReference type="ARBA" id="ARBA00023303"/>
    </source>
</evidence>
<evidence type="ECO:0000256" key="13">
    <source>
        <dbReference type="PIRSR" id="PIRSR601508-1"/>
    </source>
</evidence>
<keyword evidence="3" id="KW-0813">Transport</keyword>
<dbReference type="EMBL" id="MUJZ01068902">
    <property type="protein sequence ID" value="OTF69774.1"/>
    <property type="molecule type" value="Genomic_DNA"/>
</dbReference>
<keyword evidence="7" id="KW-0406">Ion transport</keyword>
<feature type="disulfide bond" evidence="15">
    <location>
        <begin position="398"/>
        <end position="455"/>
    </location>
</feature>
<feature type="transmembrane region" description="Helical" evidence="16">
    <location>
        <begin position="211"/>
        <end position="230"/>
    </location>
</feature>
<dbReference type="PANTHER" id="PTHR42643">
    <property type="entry name" value="IONOTROPIC RECEPTOR 20A-RELATED"/>
    <property type="match status" value="1"/>
</dbReference>
<dbReference type="SUPFAM" id="SSF81324">
    <property type="entry name" value="Voltage-gated potassium channels"/>
    <property type="match status" value="1"/>
</dbReference>
<reference evidence="19 20" key="1">
    <citation type="submission" date="2017-03" db="EMBL/GenBank/DDBJ databases">
        <title>Genome Survey of Euroglyphus maynei.</title>
        <authorList>
            <person name="Arlian L.G."/>
            <person name="Morgan M.S."/>
            <person name="Rider S.D."/>
        </authorList>
    </citation>
    <scope>NUCLEOTIDE SEQUENCE [LARGE SCALE GENOMIC DNA]</scope>
    <source>
        <strain evidence="19">Arlian Lab</strain>
        <tissue evidence="19">Whole body</tissue>
    </source>
</reference>
<evidence type="ECO:0000256" key="7">
    <source>
        <dbReference type="ARBA" id="ARBA00023065"/>
    </source>
</evidence>
<dbReference type="SUPFAM" id="SSF53850">
    <property type="entry name" value="Periplasmic binding protein-like II"/>
    <property type="match status" value="1"/>
</dbReference>
<proteinExistence type="inferred from homology"/>
<dbReference type="Gene3D" id="3.40.190.10">
    <property type="entry name" value="Periplasmic binding protein-like II"/>
    <property type="match status" value="1"/>
</dbReference>
<evidence type="ECO:0000256" key="2">
    <source>
        <dbReference type="ARBA" id="ARBA00008685"/>
    </source>
</evidence>
<comment type="similarity">
    <text evidence="2">Belongs to the glutamate-gated ion channel (TC 1.A.10.1) family.</text>
</comment>
<comment type="caution">
    <text evidence="19">The sequence shown here is derived from an EMBL/GenBank/DDBJ whole genome shotgun (WGS) entry which is preliminary data.</text>
</comment>
<evidence type="ECO:0000256" key="15">
    <source>
        <dbReference type="PIRSR" id="PIRSR601508-3"/>
    </source>
</evidence>
<keyword evidence="8 16" id="KW-0472">Membrane</keyword>
<feature type="non-terminal residue" evidence="19">
    <location>
        <position position="1"/>
    </location>
</feature>
<evidence type="ECO:0000313" key="19">
    <source>
        <dbReference type="EMBL" id="OTF69774.1"/>
    </source>
</evidence>